<dbReference type="EC" id="2.7.1.2" evidence="3"/>
<evidence type="ECO:0000256" key="1">
    <source>
        <dbReference type="ARBA" id="ARBA00022679"/>
    </source>
</evidence>
<evidence type="ECO:0000313" key="3">
    <source>
        <dbReference type="EMBL" id="VAW86499.1"/>
    </source>
</evidence>
<proteinExistence type="predicted"/>
<dbReference type="Pfam" id="PF02685">
    <property type="entry name" value="Glucokinase"/>
    <property type="match status" value="1"/>
</dbReference>
<dbReference type="SUPFAM" id="SSF53067">
    <property type="entry name" value="Actin-like ATPase domain"/>
    <property type="match status" value="1"/>
</dbReference>
<dbReference type="Gene3D" id="3.30.420.40">
    <property type="match status" value="1"/>
</dbReference>
<name>A0A3B0ZJM9_9ZZZZ</name>
<dbReference type="Gene3D" id="3.40.367.20">
    <property type="match status" value="1"/>
</dbReference>
<evidence type="ECO:0000256" key="2">
    <source>
        <dbReference type="ARBA" id="ARBA00022777"/>
    </source>
</evidence>
<dbReference type="CDD" id="cd24008">
    <property type="entry name" value="ASKHA_NBD_GLK"/>
    <property type="match status" value="1"/>
</dbReference>
<sequence>MIVIAGDVGGTKTIIQVIHFKSENTQYTVIFEKLFFSNKYHSFDILFTEFIESFLSQHKNIILNRACLAIAGPIRNNSVDQVAHVTNLPWVIETAKLRTVLNIKSITLINDFEAIGHGINLLKTNDIVQLQEGEKVPHSNKVVLGAGTGLGICQIVWRDHNYHVQATEGGHCSFAPTDEIQLEFLSYMLNKHEHVSYDQVLSGPGLINIFSFFVDKYEQQSSSSVQNIFAQKDIAQAISNDYQKLKYCQFSVDLFIKIYGAQAGNLALLGLAYGGVYLAGGIAPKLLEHLKAPPFLDYFKQKGLMESLLNKIPVKVITNQKVGVLGAATIAYRGLSENTLRVASS</sequence>
<dbReference type="PANTHER" id="PTHR47363">
    <property type="entry name" value="GLUCOKINASE"/>
    <property type="match status" value="1"/>
</dbReference>
<dbReference type="GO" id="GO:0006096">
    <property type="term" value="P:glycolytic process"/>
    <property type="evidence" value="ECO:0007669"/>
    <property type="project" value="InterPro"/>
</dbReference>
<gene>
    <name evidence="3" type="ORF">MNBD_GAMMA16-2292</name>
</gene>
<dbReference type="InterPro" id="IPR003836">
    <property type="entry name" value="Glucokinase"/>
</dbReference>
<dbReference type="EMBL" id="UOFO01000094">
    <property type="protein sequence ID" value="VAW86499.1"/>
    <property type="molecule type" value="Genomic_DNA"/>
</dbReference>
<accession>A0A3B0ZJM9</accession>
<dbReference type="NCBIfam" id="TIGR00749">
    <property type="entry name" value="glk"/>
    <property type="match status" value="1"/>
</dbReference>
<keyword evidence="1 3" id="KW-0808">Transferase</keyword>
<dbReference type="PANTHER" id="PTHR47363:SF1">
    <property type="entry name" value="GLUCOKINASE"/>
    <property type="match status" value="1"/>
</dbReference>
<organism evidence="3">
    <name type="scientific">hydrothermal vent metagenome</name>
    <dbReference type="NCBI Taxonomy" id="652676"/>
    <lineage>
        <taxon>unclassified sequences</taxon>
        <taxon>metagenomes</taxon>
        <taxon>ecological metagenomes</taxon>
    </lineage>
</organism>
<dbReference type="GO" id="GO:0005536">
    <property type="term" value="F:D-glucose binding"/>
    <property type="evidence" value="ECO:0007669"/>
    <property type="project" value="InterPro"/>
</dbReference>
<dbReference type="GO" id="GO:0005524">
    <property type="term" value="F:ATP binding"/>
    <property type="evidence" value="ECO:0007669"/>
    <property type="project" value="InterPro"/>
</dbReference>
<keyword evidence="2 3" id="KW-0418">Kinase</keyword>
<dbReference type="InterPro" id="IPR043129">
    <property type="entry name" value="ATPase_NBD"/>
</dbReference>
<reference evidence="3" key="1">
    <citation type="submission" date="2018-06" db="EMBL/GenBank/DDBJ databases">
        <authorList>
            <person name="Zhirakovskaya E."/>
        </authorList>
    </citation>
    <scope>NUCLEOTIDE SEQUENCE</scope>
</reference>
<dbReference type="AlphaFoldDB" id="A0A3B0ZJM9"/>
<dbReference type="GO" id="GO:0004340">
    <property type="term" value="F:glucokinase activity"/>
    <property type="evidence" value="ECO:0007669"/>
    <property type="project" value="UniProtKB-EC"/>
</dbReference>
<protein>
    <submittedName>
        <fullName evidence="3">Glucokinase</fullName>
        <ecNumber evidence="3">2.7.1.2</ecNumber>
    </submittedName>
</protein>